<dbReference type="InterPro" id="IPR018060">
    <property type="entry name" value="HTH_AraC"/>
</dbReference>
<dbReference type="Gene3D" id="1.10.10.60">
    <property type="entry name" value="Homeodomain-like"/>
    <property type="match status" value="1"/>
</dbReference>
<reference evidence="5 6" key="1">
    <citation type="journal article" date="2017" name="Antonie Van Leeuwenhoek">
        <title>Rhizobium rhizosphaerae sp. nov., a novel species isolated from rice rhizosphere.</title>
        <authorList>
            <person name="Zhao J.J."/>
            <person name="Zhang J."/>
            <person name="Zhang R.J."/>
            <person name="Zhang C.W."/>
            <person name="Yin H.Q."/>
            <person name="Zhang X.X."/>
        </authorList>
    </citation>
    <scope>NUCLEOTIDE SEQUENCE [LARGE SCALE GENOMIC DNA]</scope>
    <source>
        <strain evidence="5 6">BSs20135</strain>
    </source>
</reference>
<dbReference type="EMBL" id="BAEO01000055">
    <property type="protein sequence ID" value="GAC20683.1"/>
    <property type="molecule type" value="Genomic_DNA"/>
</dbReference>
<dbReference type="InterPro" id="IPR009057">
    <property type="entry name" value="Homeodomain-like_sf"/>
</dbReference>
<dbReference type="Proteomes" id="UP000006327">
    <property type="component" value="Unassembled WGS sequence"/>
</dbReference>
<dbReference type="GO" id="GO:0000976">
    <property type="term" value="F:transcription cis-regulatory region binding"/>
    <property type="evidence" value="ECO:0007669"/>
    <property type="project" value="TreeGrafter"/>
</dbReference>
<dbReference type="GO" id="GO:0005829">
    <property type="term" value="C:cytosol"/>
    <property type="evidence" value="ECO:0007669"/>
    <property type="project" value="TreeGrafter"/>
</dbReference>
<dbReference type="AlphaFoldDB" id="K6YVE2"/>
<evidence type="ECO:0000313" key="5">
    <source>
        <dbReference type="EMBL" id="GAC20683.1"/>
    </source>
</evidence>
<dbReference type="SUPFAM" id="SSF46689">
    <property type="entry name" value="Homeodomain-like"/>
    <property type="match status" value="1"/>
</dbReference>
<comment type="caution">
    <text evidence="5">The sequence shown here is derived from an EMBL/GenBank/DDBJ whole genome shotgun (WGS) entry which is preliminary data.</text>
</comment>
<name>K6YVE2_9ALTE</name>
<dbReference type="PROSITE" id="PS01124">
    <property type="entry name" value="HTH_ARAC_FAMILY_2"/>
    <property type="match status" value="1"/>
</dbReference>
<feature type="domain" description="HTH araC/xylS-type" evidence="4">
    <location>
        <begin position="233"/>
        <end position="334"/>
    </location>
</feature>
<dbReference type="Pfam" id="PF12625">
    <property type="entry name" value="Arabinose_bd"/>
    <property type="match status" value="1"/>
</dbReference>
<accession>K6YVE2</accession>
<dbReference type="InterPro" id="IPR032687">
    <property type="entry name" value="AraC-type_N"/>
</dbReference>
<dbReference type="eggNOG" id="COG2207">
    <property type="taxonomic scope" value="Bacteria"/>
</dbReference>
<evidence type="ECO:0000256" key="3">
    <source>
        <dbReference type="ARBA" id="ARBA00023163"/>
    </source>
</evidence>
<dbReference type="OrthoDB" id="5582699at2"/>
<dbReference type="PANTHER" id="PTHR47894">
    <property type="entry name" value="HTH-TYPE TRANSCRIPTIONAL REGULATOR GADX"/>
    <property type="match status" value="1"/>
</dbReference>
<gene>
    <name evidence="5" type="ORF">GARC_3729</name>
</gene>
<dbReference type="PANTHER" id="PTHR47894:SF1">
    <property type="entry name" value="HTH-TYPE TRANSCRIPTIONAL REGULATOR VQSM"/>
    <property type="match status" value="1"/>
</dbReference>
<organism evidence="5 6">
    <name type="scientific">Paraglaciecola arctica BSs20135</name>
    <dbReference type="NCBI Taxonomy" id="493475"/>
    <lineage>
        <taxon>Bacteria</taxon>
        <taxon>Pseudomonadati</taxon>
        <taxon>Pseudomonadota</taxon>
        <taxon>Gammaproteobacteria</taxon>
        <taxon>Alteromonadales</taxon>
        <taxon>Alteromonadaceae</taxon>
        <taxon>Paraglaciecola</taxon>
    </lineage>
</organism>
<keyword evidence="3" id="KW-0804">Transcription</keyword>
<evidence type="ECO:0000256" key="2">
    <source>
        <dbReference type="ARBA" id="ARBA00023125"/>
    </source>
</evidence>
<keyword evidence="6" id="KW-1185">Reference proteome</keyword>
<proteinExistence type="predicted"/>
<keyword evidence="2" id="KW-0238">DNA-binding</keyword>
<dbReference type="GO" id="GO:0003700">
    <property type="term" value="F:DNA-binding transcription factor activity"/>
    <property type="evidence" value="ECO:0007669"/>
    <property type="project" value="InterPro"/>
</dbReference>
<protein>
    <recommendedName>
        <fullName evidence="4">HTH araC/xylS-type domain-containing protein</fullName>
    </recommendedName>
</protein>
<keyword evidence="1" id="KW-0805">Transcription regulation</keyword>
<dbReference type="STRING" id="493475.GARC_3729"/>
<evidence type="ECO:0000259" key="4">
    <source>
        <dbReference type="PROSITE" id="PS01124"/>
    </source>
</evidence>
<evidence type="ECO:0000313" key="6">
    <source>
        <dbReference type="Proteomes" id="UP000006327"/>
    </source>
</evidence>
<evidence type="ECO:0000256" key="1">
    <source>
        <dbReference type="ARBA" id="ARBA00023015"/>
    </source>
</evidence>
<sequence>MKYLYIEGEWVNSLLNTFADLGLNLKTIIQDFDEIENDRVFTNQRLEVSIVRKIWHRADRLAQDPLLGVKVGRLLNYRALGVLSPVIWHSPTIRDVIENIKKFQTLISESGRYHINERLIDNEPSLYCEYVAVESSVPINHHQILAVVAHTIELMRAITSSTFKINKIYVPKSLNAELLANKFGIKVISHNGNFAICFSSNQIDKPFLGVDNNLYQINLAYAEELLRGKNASSALINSVKALIKEGGLALANIEFVESSLRLNKRTLQRTLTKYGTSFRQLKEEVLKEETVSLLLKQSIDMEGLASYLGYSEPSAFYRAFKTWYKMTPKQFYKGHHY</sequence>
<dbReference type="Pfam" id="PF12833">
    <property type="entry name" value="HTH_18"/>
    <property type="match status" value="1"/>
</dbReference>
<dbReference type="RefSeq" id="WP_007622836.1">
    <property type="nucleotide sequence ID" value="NZ_BAEO01000055.1"/>
</dbReference>
<dbReference type="SMART" id="SM00342">
    <property type="entry name" value="HTH_ARAC"/>
    <property type="match status" value="1"/>
</dbReference>